<feature type="region of interest" description="Disordered" evidence="1">
    <location>
        <begin position="957"/>
        <end position="1018"/>
    </location>
</feature>
<feature type="region of interest" description="Disordered" evidence="1">
    <location>
        <begin position="1255"/>
        <end position="1302"/>
    </location>
</feature>
<feature type="compositionally biased region" description="Low complexity" evidence="1">
    <location>
        <begin position="1544"/>
        <end position="1561"/>
    </location>
</feature>
<dbReference type="Pfam" id="PF00027">
    <property type="entry name" value="cNMP_binding"/>
    <property type="match status" value="2"/>
</dbReference>
<feature type="compositionally biased region" description="Low complexity" evidence="1">
    <location>
        <begin position="35"/>
        <end position="45"/>
    </location>
</feature>
<protein>
    <recommendedName>
        <fullName evidence="2">Cyclic nucleotide-binding domain-containing protein</fullName>
    </recommendedName>
</protein>
<dbReference type="InterPro" id="IPR000595">
    <property type="entry name" value="cNMP-bd_dom"/>
</dbReference>
<name>A0A0G4EHP1_VITBC</name>
<proteinExistence type="predicted"/>
<feature type="domain" description="Cyclic nucleotide-binding" evidence="2">
    <location>
        <begin position="639"/>
        <end position="703"/>
    </location>
</feature>
<feature type="compositionally biased region" description="Acidic residues" evidence="1">
    <location>
        <begin position="519"/>
        <end position="535"/>
    </location>
</feature>
<evidence type="ECO:0000256" key="1">
    <source>
        <dbReference type="SAM" id="MobiDB-lite"/>
    </source>
</evidence>
<dbReference type="PROSITE" id="PS00889">
    <property type="entry name" value="CNMP_BINDING_2"/>
    <property type="match status" value="2"/>
</dbReference>
<feature type="domain" description="Cyclic nucleotide-binding" evidence="2">
    <location>
        <begin position="383"/>
        <end position="431"/>
    </location>
</feature>
<feature type="compositionally biased region" description="Basic and acidic residues" evidence="1">
    <location>
        <begin position="637"/>
        <end position="648"/>
    </location>
</feature>
<feature type="compositionally biased region" description="Pro residues" evidence="1">
    <location>
        <begin position="2321"/>
        <end position="2332"/>
    </location>
</feature>
<feature type="region of interest" description="Disordered" evidence="1">
    <location>
        <begin position="435"/>
        <end position="472"/>
    </location>
</feature>
<feature type="region of interest" description="Disordered" evidence="1">
    <location>
        <begin position="1471"/>
        <end position="1492"/>
    </location>
</feature>
<dbReference type="Proteomes" id="UP000041254">
    <property type="component" value="Unassembled WGS sequence"/>
</dbReference>
<dbReference type="InParanoid" id="A0A0G4EHP1"/>
<feature type="region of interest" description="Disordered" evidence="1">
    <location>
        <begin position="576"/>
        <end position="648"/>
    </location>
</feature>
<feature type="compositionally biased region" description="Low complexity" evidence="1">
    <location>
        <begin position="2307"/>
        <end position="2320"/>
    </location>
</feature>
<feature type="domain" description="Cyclic nucleotide-binding" evidence="2">
    <location>
        <begin position="1600"/>
        <end position="1656"/>
    </location>
</feature>
<feature type="region of interest" description="Disordered" evidence="1">
    <location>
        <begin position="1527"/>
        <end position="1575"/>
    </location>
</feature>
<feature type="compositionally biased region" description="Basic and acidic residues" evidence="1">
    <location>
        <begin position="1471"/>
        <end position="1480"/>
    </location>
</feature>
<feature type="compositionally biased region" description="Basic and acidic residues" evidence="1">
    <location>
        <begin position="2059"/>
        <end position="2070"/>
    </location>
</feature>
<dbReference type="SUPFAM" id="SSF51206">
    <property type="entry name" value="cAMP-binding domain-like"/>
    <property type="match status" value="6"/>
</dbReference>
<feature type="compositionally biased region" description="Pro residues" evidence="1">
    <location>
        <begin position="2379"/>
        <end position="2389"/>
    </location>
</feature>
<organism evidence="3 4">
    <name type="scientific">Vitrella brassicaformis (strain CCMP3155)</name>
    <dbReference type="NCBI Taxonomy" id="1169540"/>
    <lineage>
        <taxon>Eukaryota</taxon>
        <taxon>Sar</taxon>
        <taxon>Alveolata</taxon>
        <taxon>Colpodellida</taxon>
        <taxon>Vitrellaceae</taxon>
        <taxon>Vitrella</taxon>
    </lineage>
</organism>
<dbReference type="InterPro" id="IPR018490">
    <property type="entry name" value="cNMP-bd_dom_sf"/>
</dbReference>
<feature type="region of interest" description="Disordered" evidence="1">
    <location>
        <begin position="2303"/>
        <end position="2590"/>
    </location>
</feature>
<feature type="compositionally biased region" description="Low complexity" evidence="1">
    <location>
        <begin position="2523"/>
        <end position="2532"/>
    </location>
</feature>
<dbReference type="PANTHER" id="PTHR23011:SF28">
    <property type="entry name" value="CYCLIC NUCLEOTIDE-BINDING DOMAIN CONTAINING PROTEIN"/>
    <property type="match status" value="1"/>
</dbReference>
<feature type="region of interest" description="Disordered" evidence="1">
    <location>
        <begin position="35"/>
        <end position="54"/>
    </location>
</feature>
<feature type="compositionally biased region" description="Basic and acidic residues" evidence="1">
    <location>
        <begin position="998"/>
        <end position="1009"/>
    </location>
</feature>
<feature type="compositionally biased region" description="Basic and acidic residues" evidence="1">
    <location>
        <begin position="1153"/>
        <end position="1173"/>
    </location>
</feature>
<feature type="region of interest" description="Disordered" evidence="1">
    <location>
        <begin position="1063"/>
        <end position="1228"/>
    </location>
</feature>
<dbReference type="STRING" id="1169540.A0A0G4EHP1"/>
<feature type="region of interest" description="Disordered" evidence="1">
    <location>
        <begin position="504"/>
        <end position="541"/>
    </location>
</feature>
<dbReference type="SMART" id="SM00100">
    <property type="entry name" value="cNMP"/>
    <property type="match status" value="4"/>
</dbReference>
<feature type="compositionally biased region" description="Polar residues" evidence="1">
    <location>
        <begin position="1198"/>
        <end position="1210"/>
    </location>
</feature>
<dbReference type="Gene3D" id="2.60.120.10">
    <property type="entry name" value="Jelly Rolls"/>
    <property type="match status" value="7"/>
</dbReference>
<feature type="compositionally biased region" description="Basic and acidic residues" evidence="1">
    <location>
        <begin position="1114"/>
        <end position="1138"/>
    </location>
</feature>
<feature type="compositionally biased region" description="Polar residues" evidence="1">
    <location>
        <begin position="590"/>
        <end position="605"/>
    </location>
</feature>
<reference evidence="3 4" key="1">
    <citation type="submission" date="2014-11" db="EMBL/GenBank/DDBJ databases">
        <authorList>
            <person name="Zhu J."/>
            <person name="Qi W."/>
            <person name="Song R."/>
        </authorList>
    </citation>
    <scope>NUCLEOTIDE SEQUENCE [LARGE SCALE GENOMIC DNA]</scope>
</reference>
<dbReference type="PANTHER" id="PTHR23011">
    <property type="entry name" value="CYCLIC NUCLEOTIDE-BINDING DOMAIN CONTAINING PROTEIN"/>
    <property type="match status" value="1"/>
</dbReference>
<feature type="compositionally biased region" description="Polar residues" evidence="1">
    <location>
        <begin position="1070"/>
        <end position="1084"/>
    </location>
</feature>
<keyword evidence="4" id="KW-1185">Reference proteome</keyword>
<feature type="compositionally biased region" description="Basic and acidic residues" evidence="1">
    <location>
        <begin position="2099"/>
        <end position="2112"/>
    </location>
</feature>
<evidence type="ECO:0000259" key="2">
    <source>
        <dbReference type="PROSITE" id="PS50042"/>
    </source>
</evidence>
<feature type="domain" description="Cyclic nucleotide-binding" evidence="2">
    <location>
        <begin position="744"/>
        <end position="847"/>
    </location>
</feature>
<feature type="compositionally biased region" description="Low complexity" evidence="1">
    <location>
        <begin position="975"/>
        <end position="990"/>
    </location>
</feature>
<feature type="region of interest" description="Disordered" evidence="1">
    <location>
        <begin position="2239"/>
        <end position="2265"/>
    </location>
</feature>
<accession>A0A0G4EHP1</accession>
<dbReference type="CDD" id="cd00038">
    <property type="entry name" value="CAP_ED"/>
    <property type="match status" value="6"/>
</dbReference>
<feature type="compositionally biased region" description="Basic and acidic residues" evidence="1">
    <location>
        <begin position="2508"/>
        <end position="2519"/>
    </location>
</feature>
<feature type="domain" description="Cyclic nucleotide-binding" evidence="2">
    <location>
        <begin position="106"/>
        <end position="177"/>
    </location>
</feature>
<feature type="compositionally biased region" description="Polar residues" evidence="1">
    <location>
        <begin position="2466"/>
        <end position="2476"/>
    </location>
</feature>
<evidence type="ECO:0000313" key="3">
    <source>
        <dbReference type="EMBL" id="CEL95419.1"/>
    </source>
</evidence>
<feature type="domain" description="Cyclic nucleotide-binding" evidence="2">
    <location>
        <begin position="238"/>
        <end position="341"/>
    </location>
</feature>
<dbReference type="OrthoDB" id="21144at2759"/>
<dbReference type="PROSITE" id="PS50042">
    <property type="entry name" value="CNMP_BINDING_3"/>
    <property type="match status" value="7"/>
</dbReference>
<evidence type="ECO:0000313" key="4">
    <source>
        <dbReference type="Proteomes" id="UP000041254"/>
    </source>
</evidence>
<dbReference type="VEuPathDB" id="CryptoDB:Vbra_11849"/>
<dbReference type="InterPro" id="IPR014710">
    <property type="entry name" value="RmlC-like_jellyroll"/>
</dbReference>
<dbReference type="InterPro" id="IPR018488">
    <property type="entry name" value="cNMP-bd_CS"/>
</dbReference>
<feature type="compositionally biased region" description="Polar residues" evidence="1">
    <location>
        <begin position="618"/>
        <end position="628"/>
    </location>
</feature>
<feature type="domain" description="Cyclic nucleotide-binding" evidence="2">
    <location>
        <begin position="890"/>
        <end position="951"/>
    </location>
</feature>
<feature type="compositionally biased region" description="Polar residues" evidence="1">
    <location>
        <begin position="1101"/>
        <end position="1113"/>
    </location>
</feature>
<gene>
    <name evidence="3" type="ORF">Vbra_11849</name>
</gene>
<sequence length="2590" mass="285676">MHANWKNHTAAAIESGAMSSRVRASVLLQSAAAGDATPAASAPPAVQTPKGEGQLDQADVDRALRILSAVPPRRRMPKDIEVLRKVLVTARVFADLEDSALNRLCDESECFYLILRGTVGVFRRNQRGREQHLTDLHVGQAFGEWGLIRKEKRSATVRSQTVCEFLVLDKYNYETILLAARNDQVKRQAARDVVKATQPNRRTEEDMKILLEYLENLPQLVGVPLESLRAVASGWPHETLCEETDPPLGVYILLRGTVGVYRRKTRGEMVSFEAEESEGLQPPDPRPLDNIAAVDLVIELKADSFLGEWGAARNAPRLASLVALTAIDIAEIPRNIYYNLLRTVRWPTLRWDITSEILSRRGPQKRKHEEIEALVDTLGDKSILQPIDVDAKKHLLRRVTWRRVEKGDAFYKQGDDSDAVYIIITGSVAIFTADHTRHDEPPPSNQDEQGEGEGQEQPPQRPPSRRRMSRRRDTVAFYNRETTGFHPHRPSKEYEVSVTQFAGAGDRQGERTGDVQQDSGDDDGGGADERDDDEKVLDMRPTSGSVFMYSSEKKVLREKAADGAIFLWGEGRHLAVTPAPSQPLSRVLSRKNTTLSRAPSGTLTDTPRRPSRKGTFQHKPSQASSSDARGSIDTDGGGEKGTGDMPRETLTETRFDVFVKGCGQGDVFGEKGVFLHEARGGTAVALDETEVVLIPKKVYNSCMRVGRLKHINREKNMLTLQSPPEERTVAETQALCDLLKGVKALDMFDAAFKLELAKCLTLQMAEEGETLFCQGERADSLMIVLKGCVGVYLLKSPPGGEMLVGQKREGDVLGELALLTEQPRSATCRAISKTTMARLGKEEFRSLADKYKQVPWREQVILEILRLKQPDTRSSVDLALISGLLRTYEFAKGLPNSALIELAREVRWEYAPEGKTLFHQGDVGNEFYLLLKGMVGIYSRKISSGSMLRTLVSMPSLHHEDDSPVRPRHPHRYESPLSSPSGSPTGSPLSTRRRKRSSREGKRSPKAAEKEDEPQGGWARFKKAWRKVTLVSKFIEGAKEGKKAAKAGPLGFSDSKAAAAAAAGQKGGPVSQQPRGSVASTQGRRSLAMRGVSPGVKKMKSMTSFNLSSPPNSTKRDVEKTEMKESFFEKLRALRADEEEREAAEALQQYEGPDEHDSDREDEGDTRKRDSRMGRTVTWQSRLSESAAAPLPLPISHRPSQAISDVTSVLPSSPSDTSPISPPPKKPGHLMPMMPLRMPLSQRLMVLAAREVGTSTYRSSPAAKQQRQHQHQHQQQVQLSQAGVLAADDESPRDGWGESHPDAMTARSLTRALGLVQDVSLSTVEPPRLLPKDLEKKAWAGPHEPELKGPFPSWLPALLGLREREGGRSSTDETALSLHRLLAARDTALKKTEEVPFRPSTAPAHRASDLSAVSSIVESGGDRRRQSLSAARARRMNVQKEGATWVDVHETLSGLDTSALVQRSSEEARKAFESRHRAAEETGDEPSGKCSLTVSIPTAIKRPMTVPPRLPGVTRKSDHHTFITQTEGERDHLQQPEESMSMEPASPLTSQSTPATSSSPRASREISQMRSKEETEQEMLHVLGHRFCPAGYYLLGIRREGESFGERALLVMQERSATVRTLMPSEFLVLDKQPFDRIIKAELHKEKRDKNKFLKVYIPGLDRQSFTTRERLSYLFKDESKTAGATIVREGELLACLFIVREGFCTARRRVEVGARGGPGPGRGGTVLVMPRRDPQKKQACTRKELLAATRGLFFHKDYLDVSSCVRGHIIGLSSVFLGLPEPFTVIARSAKVDLYAISASDLRAKLPTSCLDRLAELASQEMPDEIELRCNKIIHKGELATQHRILTSFGECTLPSLLNSPFIHFKLHANPLALHLLLLKQFEWRKPHLSKATPLLGFSFHSLRDLSLLEKVCLEFGSWVPPEYSSLKDEVQRAAFFMGALLAPFPPSAPAAALGDWRVERERADLDGMAGVARPRDAMRRDEEERMAVWANRRINEAMRQLGGSTEDNNPYLQLPLALPPPLGPPLAPPAAAAAIEDVHPAVPLLAISAPAEDPEVPSDRRGEEETHEGLSPSSIPPRRRSTVSSPPPSHRMMIETSTKDFDETPRDPSKKATLTEQSYFQLPAEITAPSFELEPPDDEKTPKGLLKIRLEEKSHIFRVSKDKLEELWRPKKPSVRVEGRGERRPGTAIPVDRQSALEGLKEVLQVPLASSRSLAHRCVVVPSKVMRDTEPLVRVPQATPQERPRSASVRMTMTPRASPEPAVATAAEATPPAPSLTERFQAAASPQPTVPDFPVMLLAEIPRMPSDAGSSVPSSSRPEAPPPPFNPPPFYISMDESQLYRAGSIQHMLRPAPRPSIRKFPSQLDSTAEDESRPPREPSPPPSPPETSRPVTANVPTRLPLRERRRGSAVTPRRPSDVHRAGGGGRYVFSRALTYASETRRSADSSTPVSALQPAVHRMGLTPRSASGRNSALSGMSHRFTPAPASAREAVTHPRGSPDSGAEVPTDTKEDAVRDVMIHLPTRPSTSTHPTRQRRLKRASTDQAPNAAAGRRRGRGTVQRSSHDESGGKGGDQPAAFVGVSPRAMPVS</sequence>
<feature type="region of interest" description="Disordered" evidence="1">
    <location>
        <begin position="2049"/>
        <end position="2117"/>
    </location>
</feature>
<dbReference type="EMBL" id="CDMY01000227">
    <property type="protein sequence ID" value="CEL95419.1"/>
    <property type="molecule type" value="Genomic_DNA"/>
</dbReference>
<feature type="compositionally biased region" description="Basic and acidic residues" evidence="1">
    <location>
        <begin position="1290"/>
        <end position="1301"/>
    </location>
</feature>